<protein>
    <submittedName>
        <fullName evidence="1">Uncharacterized protein</fullName>
    </submittedName>
</protein>
<gene>
    <name evidence="1" type="ORF">EVAR_60794_1</name>
</gene>
<evidence type="ECO:0000313" key="2">
    <source>
        <dbReference type="Proteomes" id="UP000299102"/>
    </source>
</evidence>
<keyword evidence="2" id="KW-1185">Reference proteome</keyword>
<accession>A0A4C1ZYB1</accession>
<sequence>MKLCLGGGSDKKPRTAAVVTIQPQINVRAHVVLLPKICEMHGHTPSIKMHATQCAGGCAIYKLQQNWCIRRSCTATATCEARAAIKTFDHLKTLSIILLTHRKKSVPPEMPPADDAILNIIGQALLVHREIWKRSSDFDFSCPLVTVLLSSRS</sequence>
<dbReference type="AlphaFoldDB" id="A0A4C1ZYB1"/>
<dbReference type="EMBL" id="BGZK01002300">
    <property type="protein sequence ID" value="GBP92708.1"/>
    <property type="molecule type" value="Genomic_DNA"/>
</dbReference>
<reference evidence="1 2" key="1">
    <citation type="journal article" date="2019" name="Commun. Biol.">
        <title>The bagworm genome reveals a unique fibroin gene that provides high tensile strength.</title>
        <authorList>
            <person name="Kono N."/>
            <person name="Nakamura H."/>
            <person name="Ohtoshi R."/>
            <person name="Tomita M."/>
            <person name="Numata K."/>
            <person name="Arakawa K."/>
        </authorList>
    </citation>
    <scope>NUCLEOTIDE SEQUENCE [LARGE SCALE GENOMIC DNA]</scope>
</reference>
<proteinExistence type="predicted"/>
<organism evidence="1 2">
    <name type="scientific">Eumeta variegata</name>
    <name type="common">Bagworm moth</name>
    <name type="synonym">Eumeta japonica</name>
    <dbReference type="NCBI Taxonomy" id="151549"/>
    <lineage>
        <taxon>Eukaryota</taxon>
        <taxon>Metazoa</taxon>
        <taxon>Ecdysozoa</taxon>
        <taxon>Arthropoda</taxon>
        <taxon>Hexapoda</taxon>
        <taxon>Insecta</taxon>
        <taxon>Pterygota</taxon>
        <taxon>Neoptera</taxon>
        <taxon>Endopterygota</taxon>
        <taxon>Lepidoptera</taxon>
        <taxon>Glossata</taxon>
        <taxon>Ditrysia</taxon>
        <taxon>Tineoidea</taxon>
        <taxon>Psychidae</taxon>
        <taxon>Oiketicinae</taxon>
        <taxon>Eumeta</taxon>
    </lineage>
</organism>
<evidence type="ECO:0000313" key="1">
    <source>
        <dbReference type="EMBL" id="GBP92708.1"/>
    </source>
</evidence>
<comment type="caution">
    <text evidence="1">The sequence shown here is derived from an EMBL/GenBank/DDBJ whole genome shotgun (WGS) entry which is preliminary data.</text>
</comment>
<name>A0A4C1ZYB1_EUMVA</name>
<dbReference type="Proteomes" id="UP000299102">
    <property type="component" value="Unassembled WGS sequence"/>
</dbReference>